<proteinExistence type="predicted"/>
<accession>A0A382ID44</accession>
<keyword evidence="4 6" id="KW-1133">Transmembrane helix</keyword>
<feature type="transmembrane region" description="Helical" evidence="6">
    <location>
        <begin position="38"/>
        <end position="62"/>
    </location>
</feature>
<dbReference type="Pfam" id="PF03626">
    <property type="entry name" value="COX4_pro"/>
    <property type="match status" value="1"/>
</dbReference>
<dbReference type="InterPro" id="IPR005171">
    <property type="entry name" value="Cyt_c_oxidase_su4_prok"/>
</dbReference>
<organism evidence="7">
    <name type="scientific">marine metagenome</name>
    <dbReference type="NCBI Taxonomy" id="408172"/>
    <lineage>
        <taxon>unclassified sequences</taxon>
        <taxon>metagenomes</taxon>
        <taxon>ecological metagenomes</taxon>
    </lineage>
</organism>
<name>A0A382ID44_9ZZZZ</name>
<evidence type="ECO:0000256" key="3">
    <source>
        <dbReference type="ARBA" id="ARBA00022692"/>
    </source>
</evidence>
<dbReference type="GO" id="GO:0005886">
    <property type="term" value="C:plasma membrane"/>
    <property type="evidence" value="ECO:0007669"/>
    <property type="project" value="UniProtKB-SubCell"/>
</dbReference>
<evidence type="ECO:0000256" key="4">
    <source>
        <dbReference type="ARBA" id="ARBA00022989"/>
    </source>
</evidence>
<keyword evidence="5 6" id="KW-0472">Membrane</keyword>
<dbReference type="AlphaFoldDB" id="A0A382ID44"/>
<evidence type="ECO:0008006" key="8">
    <source>
        <dbReference type="Google" id="ProtNLM"/>
    </source>
</evidence>
<dbReference type="EMBL" id="UINC01066495">
    <property type="protein sequence ID" value="SVB97265.1"/>
    <property type="molecule type" value="Genomic_DNA"/>
</dbReference>
<feature type="transmembrane region" description="Helical" evidence="6">
    <location>
        <begin position="12"/>
        <end position="32"/>
    </location>
</feature>
<evidence type="ECO:0000313" key="7">
    <source>
        <dbReference type="EMBL" id="SVB97265.1"/>
    </source>
</evidence>
<evidence type="ECO:0000256" key="2">
    <source>
        <dbReference type="ARBA" id="ARBA00022475"/>
    </source>
</evidence>
<keyword evidence="2" id="KW-1003">Cell membrane</keyword>
<keyword evidence="3 6" id="KW-0812">Transmembrane</keyword>
<dbReference type="InterPro" id="IPR011743">
    <property type="entry name" value="Caa3_sub_IV"/>
</dbReference>
<feature type="transmembrane region" description="Helical" evidence="6">
    <location>
        <begin position="74"/>
        <end position="98"/>
    </location>
</feature>
<sequence>MSDHVQHHIAIYKKVAAALAVLTFMTVAVSYLEVAVPLAVTIALLIAATKGSLVLSFFMHLIEEKKSVPLSRRGIGLIIGSLLLTALFFLVIIFIPIFGHADKVGTYFTLPNANAPTVETPAAH</sequence>
<comment type="subcellular location">
    <subcellularLocation>
        <location evidence="1">Cell membrane</location>
        <topology evidence="1">Multi-pass membrane protein</topology>
    </subcellularLocation>
</comment>
<protein>
    <recommendedName>
        <fullName evidence="8">Cytochrome-c oxidase</fullName>
    </recommendedName>
</protein>
<evidence type="ECO:0000256" key="1">
    <source>
        <dbReference type="ARBA" id="ARBA00004651"/>
    </source>
</evidence>
<evidence type="ECO:0000256" key="6">
    <source>
        <dbReference type="SAM" id="Phobius"/>
    </source>
</evidence>
<reference evidence="7" key="1">
    <citation type="submission" date="2018-05" db="EMBL/GenBank/DDBJ databases">
        <authorList>
            <person name="Lanie J.A."/>
            <person name="Ng W.-L."/>
            <person name="Kazmierczak K.M."/>
            <person name="Andrzejewski T.M."/>
            <person name="Davidsen T.M."/>
            <person name="Wayne K.J."/>
            <person name="Tettelin H."/>
            <person name="Glass J.I."/>
            <person name="Rusch D."/>
            <person name="Podicherti R."/>
            <person name="Tsui H.-C.T."/>
            <person name="Winkler M.E."/>
        </authorList>
    </citation>
    <scope>NUCLEOTIDE SEQUENCE</scope>
</reference>
<evidence type="ECO:0000256" key="5">
    <source>
        <dbReference type="ARBA" id="ARBA00023136"/>
    </source>
</evidence>
<gene>
    <name evidence="7" type="ORF">METZ01_LOCUS250119</name>
</gene>
<dbReference type="NCBIfam" id="TIGR02229">
    <property type="entry name" value="caa3_sub_IV"/>
    <property type="match status" value="1"/>
</dbReference>